<keyword evidence="1" id="KW-0812">Transmembrane</keyword>
<evidence type="ECO:0000313" key="2">
    <source>
        <dbReference type="EMBL" id="CAB5338913.1"/>
    </source>
</evidence>
<evidence type="ECO:0000313" key="3">
    <source>
        <dbReference type="Proteomes" id="UP000684084"/>
    </source>
</evidence>
<keyword evidence="1" id="KW-1133">Transmembrane helix</keyword>
<dbReference type="Proteomes" id="UP000684084">
    <property type="component" value="Unassembled WGS sequence"/>
</dbReference>
<evidence type="ECO:0000256" key="1">
    <source>
        <dbReference type="SAM" id="Phobius"/>
    </source>
</evidence>
<proteinExistence type="predicted"/>
<comment type="caution">
    <text evidence="2">The sequence shown here is derived from an EMBL/GenBank/DDBJ whole genome shotgun (WGS) entry which is preliminary data.</text>
</comment>
<reference evidence="2" key="1">
    <citation type="submission" date="2020-05" db="EMBL/GenBank/DDBJ databases">
        <authorList>
            <person name="Rincon C."/>
            <person name="Sanders R I."/>
            <person name="Robbins C."/>
            <person name="Chaturvedi A."/>
        </authorList>
    </citation>
    <scope>NUCLEOTIDE SEQUENCE</scope>
    <source>
        <strain evidence="2">CHB12</strain>
    </source>
</reference>
<dbReference type="AlphaFoldDB" id="A0A915YTR9"/>
<keyword evidence="1" id="KW-0472">Membrane</keyword>
<dbReference type="VEuPathDB" id="FungiDB:RhiirFUN_024916"/>
<dbReference type="EMBL" id="CAGKOT010000005">
    <property type="protein sequence ID" value="CAB5338913.1"/>
    <property type="molecule type" value="Genomic_DNA"/>
</dbReference>
<accession>A0A915YTR9</accession>
<gene>
    <name evidence="2" type="ORF">CHRIB12_LOCUS3479</name>
</gene>
<organism evidence="2 3">
    <name type="scientific">Rhizophagus irregularis</name>
    <dbReference type="NCBI Taxonomy" id="588596"/>
    <lineage>
        <taxon>Eukaryota</taxon>
        <taxon>Fungi</taxon>
        <taxon>Fungi incertae sedis</taxon>
        <taxon>Mucoromycota</taxon>
        <taxon>Glomeromycotina</taxon>
        <taxon>Glomeromycetes</taxon>
        <taxon>Glomerales</taxon>
        <taxon>Glomeraceae</taxon>
        <taxon>Rhizophagus</taxon>
    </lineage>
</organism>
<dbReference type="OrthoDB" id="2305733at2759"/>
<sequence length="312" mass="36214">MSSYVIDINNEKQRSLILNICFQILSFPYQEETESLLLGFFEFSSHDDVTKLLQKVFGENGIIIMCHVTKANSKMEFYVNYDKTLLERIMPIIKDWYKPFVNELQNQHNVKVKEWKENYDIDHSEDILRNRIIDNINDLLPGFNYFVDFKWSYNDDNDNNYSVCENEIGDLIFRSDYGGIYLVIETKWLNNNHGDKAKKARIDGINDVKERTLKYKELAKKRFNDIVIGISYTNEKGKDPIHFVDITDEKIFNAIKANKNKKIKKNESSFDPGLMGFMAGTTITAAGMAGIGILLRNCSMLENIIDSRSSIF</sequence>
<protein>
    <submittedName>
        <fullName evidence="2">Uncharacterized protein</fullName>
    </submittedName>
</protein>
<feature type="transmembrane region" description="Helical" evidence="1">
    <location>
        <begin position="274"/>
        <end position="295"/>
    </location>
</feature>
<name>A0A915YTR9_9GLOM</name>